<proteinExistence type="predicted"/>
<dbReference type="InterPro" id="IPR019808">
    <property type="entry name" value="Histidine_triad_CS"/>
</dbReference>
<dbReference type="InterPro" id="IPR011146">
    <property type="entry name" value="HIT-like"/>
</dbReference>
<dbReference type="CDD" id="cd01275">
    <property type="entry name" value="FHIT"/>
    <property type="match status" value="1"/>
</dbReference>
<dbReference type="OMA" id="QVVHQFI"/>
<evidence type="ECO:0000313" key="11">
    <source>
        <dbReference type="Proteomes" id="UP000266841"/>
    </source>
</evidence>
<evidence type="ECO:0000256" key="2">
    <source>
        <dbReference type="ARBA" id="ARBA00022801"/>
    </source>
</evidence>
<dbReference type="OrthoDB" id="680339at2759"/>
<dbReference type="PROSITE" id="PS51084">
    <property type="entry name" value="HIT_2"/>
    <property type="match status" value="1"/>
</dbReference>
<dbReference type="AlphaFoldDB" id="K0SG00"/>
<dbReference type="InterPro" id="IPR036265">
    <property type="entry name" value="HIT-like_sf"/>
</dbReference>
<dbReference type="SUPFAM" id="SSF54197">
    <property type="entry name" value="HIT-like"/>
    <property type="match status" value="1"/>
</dbReference>
<reference evidence="10 11" key="1">
    <citation type="journal article" date="2012" name="Genome Biol.">
        <title>Genome and low-iron response of an oceanic diatom adapted to chronic iron limitation.</title>
        <authorList>
            <person name="Lommer M."/>
            <person name="Specht M."/>
            <person name="Roy A.S."/>
            <person name="Kraemer L."/>
            <person name="Andreson R."/>
            <person name="Gutowska M.A."/>
            <person name="Wolf J."/>
            <person name="Bergner S.V."/>
            <person name="Schilhabel M.B."/>
            <person name="Klostermeier U.C."/>
            <person name="Beiko R.G."/>
            <person name="Rosenstiel P."/>
            <person name="Hippler M."/>
            <person name="Laroche J."/>
        </authorList>
    </citation>
    <scope>NUCLEOTIDE SEQUENCE [LARGE SCALE GENOMIC DNA]</scope>
    <source>
        <strain evidence="10 11">CCMP1005</strain>
    </source>
</reference>
<dbReference type="GO" id="GO:0047710">
    <property type="term" value="F:bis(5'-adenosyl)-triphosphatase activity"/>
    <property type="evidence" value="ECO:0007669"/>
    <property type="project" value="UniProtKB-UniRule"/>
</dbReference>
<dbReference type="FunFam" id="3.30.428.10:FF:000011">
    <property type="entry name" value="Fragile histidine triad"/>
    <property type="match status" value="1"/>
</dbReference>
<dbReference type="EC" id="3.6.1.29" evidence="7"/>
<dbReference type="PANTHER" id="PTHR46243">
    <property type="entry name" value="BIS(5'-ADENOSYL)-TRIPHOSPHATASE"/>
    <property type="match status" value="1"/>
</dbReference>
<feature type="compositionally biased region" description="Basic and acidic residues" evidence="8">
    <location>
        <begin position="190"/>
        <end position="210"/>
    </location>
</feature>
<comment type="catalytic activity">
    <reaction evidence="7">
        <text>P(1),P(3)-bis(5'-adenosyl) triphosphate + H2O = AMP + ADP + 2 H(+)</text>
        <dbReference type="Rhea" id="RHEA:13893"/>
        <dbReference type="ChEBI" id="CHEBI:15377"/>
        <dbReference type="ChEBI" id="CHEBI:15378"/>
        <dbReference type="ChEBI" id="CHEBI:58529"/>
        <dbReference type="ChEBI" id="CHEBI:456215"/>
        <dbReference type="ChEBI" id="CHEBI:456216"/>
        <dbReference type="EC" id="3.6.1.29"/>
    </reaction>
</comment>
<feature type="binding site" evidence="4">
    <location>
        <position position="162"/>
    </location>
    <ligand>
        <name>substrate</name>
    </ligand>
</feature>
<evidence type="ECO:0000256" key="8">
    <source>
        <dbReference type="SAM" id="MobiDB-lite"/>
    </source>
</evidence>
<name>K0SG00_THAOC</name>
<feature type="binding site" evidence="4">
    <location>
        <position position="147"/>
    </location>
    <ligand>
        <name>substrate</name>
    </ligand>
</feature>
<evidence type="ECO:0000256" key="5">
    <source>
        <dbReference type="PIRSR" id="PIRSR639383-3"/>
    </source>
</evidence>
<dbReference type="EMBL" id="AGNL01017488">
    <property type="protein sequence ID" value="EJK64245.1"/>
    <property type="molecule type" value="Genomic_DNA"/>
</dbReference>
<feature type="domain" description="HIT" evidence="9">
    <location>
        <begin position="65"/>
        <end position="173"/>
    </location>
</feature>
<comment type="caution">
    <text evidence="10">The sequence shown here is derived from an EMBL/GenBank/DDBJ whole genome shotgun (WGS) entry which is preliminary data.</text>
</comment>
<dbReference type="PROSITE" id="PS00892">
    <property type="entry name" value="HIT_1"/>
    <property type="match status" value="1"/>
</dbReference>
<dbReference type="InterPro" id="IPR039383">
    <property type="entry name" value="FHIT"/>
</dbReference>
<comment type="cofactor">
    <cofactor evidence="7">
        <name>Mn(2+)</name>
        <dbReference type="ChEBI" id="CHEBI:29035"/>
    </cofactor>
</comment>
<feature type="binding site" evidence="4">
    <location>
        <begin position="153"/>
        <end position="156"/>
    </location>
    <ligand>
        <name>substrate</name>
    </ligand>
</feature>
<evidence type="ECO:0000256" key="7">
    <source>
        <dbReference type="RuleBase" id="RU366076"/>
    </source>
</evidence>
<dbReference type="Gene3D" id="3.30.428.10">
    <property type="entry name" value="HIT-like"/>
    <property type="match status" value="1"/>
</dbReference>
<dbReference type="InterPro" id="IPR051884">
    <property type="entry name" value="Bis(5'-adenosyl)-TPase_reg"/>
</dbReference>
<dbReference type="eggNOG" id="KOG3379">
    <property type="taxonomic scope" value="Eukaryota"/>
</dbReference>
<evidence type="ECO:0000313" key="10">
    <source>
        <dbReference type="EMBL" id="EJK64245.1"/>
    </source>
</evidence>
<gene>
    <name evidence="10" type="ORF">THAOC_15042</name>
</gene>
<dbReference type="Proteomes" id="UP000266841">
    <property type="component" value="Unassembled WGS sequence"/>
</dbReference>
<dbReference type="Pfam" id="PF01230">
    <property type="entry name" value="HIT"/>
    <property type="match status" value="1"/>
</dbReference>
<dbReference type="GO" id="GO:0000166">
    <property type="term" value="F:nucleotide binding"/>
    <property type="evidence" value="ECO:0007669"/>
    <property type="project" value="UniProtKB-KW"/>
</dbReference>
<feature type="region of interest" description="Disordered" evidence="8">
    <location>
        <begin position="188"/>
        <end position="214"/>
    </location>
</feature>
<evidence type="ECO:0000256" key="6">
    <source>
        <dbReference type="PROSITE-ProRule" id="PRU00464"/>
    </source>
</evidence>
<feature type="binding site" evidence="4">
    <location>
        <position position="91"/>
    </location>
    <ligand>
        <name>substrate</name>
    </ligand>
</feature>
<keyword evidence="1 7" id="KW-0547">Nucleotide-binding</keyword>
<evidence type="ECO:0000259" key="9">
    <source>
        <dbReference type="PROSITE" id="PS51084"/>
    </source>
</evidence>
<keyword evidence="2 7" id="KW-0378">Hydrolase</keyword>
<feature type="active site" description="Tele-AMP-histidine intermediate" evidence="3">
    <location>
        <position position="160"/>
    </location>
</feature>
<evidence type="ECO:0000256" key="4">
    <source>
        <dbReference type="PIRSR" id="PIRSR639383-2"/>
    </source>
</evidence>
<evidence type="ECO:0000256" key="3">
    <source>
        <dbReference type="PIRSR" id="PIRSR639383-1"/>
    </source>
</evidence>
<organism evidence="10 11">
    <name type="scientific">Thalassiosira oceanica</name>
    <name type="common">Marine diatom</name>
    <dbReference type="NCBI Taxonomy" id="159749"/>
    <lineage>
        <taxon>Eukaryota</taxon>
        <taxon>Sar</taxon>
        <taxon>Stramenopiles</taxon>
        <taxon>Ochrophyta</taxon>
        <taxon>Bacillariophyta</taxon>
        <taxon>Coscinodiscophyceae</taxon>
        <taxon>Thalassiosirophycidae</taxon>
        <taxon>Thalassiosirales</taxon>
        <taxon>Thalassiosiraceae</taxon>
        <taxon>Thalassiosira</taxon>
    </lineage>
</organism>
<protein>
    <recommendedName>
        <fullName evidence="7">Bis(5'-adenosyl)-triphosphatase</fullName>
        <ecNumber evidence="7">3.6.1.29</ecNumber>
    </recommendedName>
</protein>
<keyword evidence="11" id="KW-1185">Reference proteome</keyword>
<dbReference type="PANTHER" id="PTHR46243:SF1">
    <property type="entry name" value="BIS(5'-ADENOSYL)-TRIPHOSPHATASE"/>
    <property type="match status" value="1"/>
</dbReference>
<sequence length="229" mass="25777">MHRSAGLIVAAALQQSIFSRLSLATAAFVPASRPTPARALPRTRRELQAAAENKSAAAMEEGACQQQLFGRFKISPSQIFFRTKHSFALVNLRPLVEGHVLVCSTRVTPLLSDLDPDEYIDLWMTVRSVQDALKRQYKCHSFNVAVQDGREAGQSVPHVHVHILPRHDGDFERNDDVYDELENWAPRDVPTTKKKLEVPEDDQRVDRTPDEMSAEASIYRSLMNNEAES</sequence>
<accession>K0SG00</accession>
<evidence type="ECO:0000256" key="1">
    <source>
        <dbReference type="ARBA" id="ARBA00022741"/>
    </source>
</evidence>
<feature type="short sequence motif" description="Histidine triad motif" evidence="6">
    <location>
        <begin position="158"/>
        <end position="162"/>
    </location>
</feature>
<feature type="site" description="Important for induction of apoptosis" evidence="5">
    <location>
        <position position="178"/>
    </location>
</feature>